<feature type="compositionally biased region" description="Low complexity" evidence="1">
    <location>
        <begin position="57"/>
        <end position="76"/>
    </location>
</feature>
<feature type="region of interest" description="Disordered" evidence="1">
    <location>
        <begin position="279"/>
        <end position="412"/>
    </location>
</feature>
<evidence type="ECO:0000313" key="4">
    <source>
        <dbReference type="Proteomes" id="UP001222325"/>
    </source>
</evidence>
<keyword evidence="4" id="KW-1185">Reference proteome</keyword>
<protein>
    <submittedName>
        <fullName evidence="3">Uncharacterized protein</fullName>
    </submittedName>
</protein>
<feature type="compositionally biased region" description="Polar residues" evidence="1">
    <location>
        <begin position="303"/>
        <end position="313"/>
    </location>
</feature>
<feature type="compositionally biased region" description="Basic and acidic residues" evidence="1">
    <location>
        <begin position="325"/>
        <end position="335"/>
    </location>
</feature>
<organism evidence="3 4">
    <name type="scientific">Mycena belliarum</name>
    <dbReference type="NCBI Taxonomy" id="1033014"/>
    <lineage>
        <taxon>Eukaryota</taxon>
        <taxon>Fungi</taxon>
        <taxon>Dikarya</taxon>
        <taxon>Basidiomycota</taxon>
        <taxon>Agaricomycotina</taxon>
        <taxon>Agaricomycetes</taxon>
        <taxon>Agaricomycetidae</taxon>
        <taxon>Agaricales</taxon>
        <taxon>Marasmiineae</taxon>
        <taxon>Mycenaceae</taxon>
        <taxon>Mycena</taxon>
    </lineage>
</organism>
<evidence type="ECO:0000256" key="2">
    <source>
        <dbReference type="SAM" id="Phobius"/>
    </source>
</evidence>
<feature type="compositionally biased region" description="Low complexity" evidence="1">
    <location>
        <begin position="382"/>
        <end position="391"/>
    </location>
</feature>
<feature type="transmembrane region" description="Helical" evidence="2">
    <location>
        <begin position="181"/>
        <end position="200"/>
    </location>
</feature>
<feature type="compositionally biased region" description="Basic and acidic residues" evidence="1">
    <location>
        <begin position="394"/>
        <end position="408"/>
    </location>
</feature>
<gene>
    <name evidence="3" type="ORF">B0H15DRAFT_958369</name>
</gene>
<feature type="compositionally biased region" description="Basic residues" evidence="1">
    <location>
        <begin position="315"/>
        <end position="324"/>
    </location>
</feature>
<reference evidence="3" key="1">
    <citation type="submission" date="2023-03" db="EMBL/GenBank/DDBJ databases">
        <title>Massive genome expansion in bonnet fungi (Mycena s.s.) driven by repeated elements and novel gene families across ecological guilds.</title>
        <authorList>
            <consortium name="Lawrence Berkeley National Laboratory"/>
            <person name="Harder C.B."/>
            <person name="Miyauchi S."/>
            <person name="Viragh M."/>
            <person name="Kuo A."/>
            <person name="Thoen E."/>
            <person name="Andreopoulos B."/>
            <person name="Lu D."/>
            <person name="Skrede I."/>
            <person name="Drula E."/>
            <person name="Henrissat B."/>
            <person name="Morin E."/>
            <person name="Kohler A."/>
            <person name="Barry K."/>
            <person name="LaButti K."/>
            <person name="Morin E."/>
            <person name="Salamov A."/>
            <person name="Lipzen A."/>
            <person name="Mereny Z."/>
            <person name="Hegedus B."/>
            <person name="Baldrian P."/>
            <person name="Stursova M."/>
            <person name="Weitz H."/>
            <person name="Taylor A."/>
            <person name="Grigoriev I.V."/>
            <person name="Nagy L.G."/>
            <person name="Martin F."/>
            <person name="Kauserud H."/>
        </authorList>
    </citation>
    <scope>NUCLEOTIDE SEQUENCE</scope>
    <source>
        <strain evidence="3">CBHHK173m</strain>
    </source>
</reference>
<evidence type="ECO:0000256" key="1">
    <source>
        <dbReference type="SAM" id="MobiDB-lite"/>
    </source>
</evidence>
<feature type="compositionally biased region" description="Low complexity" evidence="1">
    <location>
        <begin position="292"/>
        <end position="302"/>
    </location>
</feature>
<keyword evidence="2" id="KW-0812">Transmembrane</keyword>
<sequence>MRAYGVGMRWLTEGTGETRRAGVSPPSPFSSLSRLRLAYPSSVLLRSACRPASSDVLRPLRSPSASAPSGGALAPRLDPSLASTRSPQPHIGFSTHGVPYDLQTPPASATTATTALPSRRRPRDEAHLPRRRQPALHTGFRTRRPLRSVRAPSDGAPTTACEKRAACKARRGGAQIQDPRLLLLLLLFLLLPLLLAATTAPSSSARYLRLDAACPVARADSTQRCLDPHAASRASRPPRAVLRAKYPRSGTCILTSRVRRSPAPPVPVPWPIALEDEGAVETVQTRRDPRAASRAPRAPSARKVSTQRPSVPTSRLRRAARSRPHRAEERRRGGDGPDATRPPSCISTPAPLAPLAGKATQRPMHPDVPSASALRHPRPRPRASASRDAVPVPSRDDAPEGRRGVEAPRRRRRHAGRTLLECLRVWGVRGGARCDTTGERAMRWCGRRRTRPRRLDVFGCGAAAR</sequence>
<name>A0AAD6TKM7_9AGAR</name>
<dbReference type="Proteomes" id="UP001222325">
    <property type="component" value="Unassembled WGS sequence"/>
</dbReference>
<proteinExistence type="predicted"/>
<comment type="caution">
    <text evidence="3">The sequence shown here is derived from an EMBL/GenBank/DDBJ whole genome shotgun (WGS) entry which is preliminary data.</text>
</comment>
<accession>A0AAD6TKM7</accession>
<keyword evidence="2" id="KW-0472">Membrane</keyword>
<dbReference type="AlphaFoldDB" id="A0AAD6TKM7"/>
<evidence type="ECO:0000313" key="3">
    <source>
        <dbReference type="EMBL" id="KAJ7066796.1"/>
    </source>
</evidence>
<keyword evidence="2" id="KW-1133">Transmembrane helix</keyword>
<dbReference type="EMBL" id="JARJCN010000164">
    <property type="protein sequence ID" value="KAJ7066796.1"/>
    <property type="molecule type" value="Genomic_DNA"/>
</dbReference>
<feature type="compositionally biased region" description="Low complexity" evidence="1">
    <location>
        <begin position="104"/>
        <end position="117"/>
    </location>
</feature>
<feature type="region of interest" description="Disordered" evidence="1">
    <location>
        <begin position="52"/>
        <end position="132"/>
    </location>
</feature>